<gene>
    <name evidence="10" type="primary">GTR2</name>
    <name evidence="10" type="ORF">Esi_0351_0017</name>
</gene>
<dbReference type="Gene3D" id="3.30.450.190">
    <property type="match status" value="1"/>
</dbReference>
<reference evidence="10 11" key="1">
    <citation type="journal article" date="2010" name="Nature">
        <title>The Ectocarpus genome and the independent evolution of multicellularity in brown algae.</title>
        <authorList>
            <person name="Cock J.M."/>
            <person name="Sterck L."/>
            <person name="Rouze P."/>
            <person name="Scornet D."/>
            <person name="Allen A.E."/>
            <person name="Amoutzias G."/>
            <person name="Anthouard V."/>
            <person name="Artiguenave F."/>
            <person name="Aury J.M."/>
            <person name="Badger J.H."/>
            <person name="Beszteri B."/>
            <person name="Billiau K."/>
            <person name="Bonnet E."/>
            <person name="Bothwell J.H."/>
            <person name="Bowler C."/>
            <person name="Boyen C."/>
            <person name="Brownlee C."/>
            <person name="Carrano C.J."/>
            <person name="Charrier B."/>
            <person name="Cho G.Y."/>
            <person name="Coelho S.M."/>
            <person name="Collen J."/>
            <person name="Corre E."/>
            <person name="Da Silva C."/>
            <person name="Delage L."/>
            <person name="Delaroque N."/>
            <person name="Dittami S.M."/>
            <person name="Doulbeau S."/>
            <person name="Elias M."/>
            <person name="Farnham G."/>
            <person name="Gachon C.M."/>
            <person name="Gschloessl B."/>
            <person name="Heesch S."/>
            <person name="Jabbari K."/>
            <person name="Jubin C."/>
            <person name="Kawai H."/>
            <person name="Kimura K."/>
            <person name="Kloareg B."/>
            <person name="Kupper F.C."/>
            <person name="Lang D."/>
            <person name="Le Bail A."/>
            <person name="Leblanc C."/>
            <person name="Lerouge P."/>
            <person name="Lohr M."/>
            <person name="Lopez P.J."/>
            <person name="Martens C."/>
            <person name="Maumus F."/>
            <person name="Michel G."/>
            <person name="Miranda-Saavedra D."/>
            <person name="Morales J."/>
            <person name="Moreau H."/>
            <person name="Motomura T."/>
            <person name="Nagasato C."/>
            <person name="Napoli C.A."/>
            <person name="Nelson D.R."/>
            <person name="Nyvall-Collen P."/>
            <person name="Peters A.F."/>
            <person name="Pommier C."/>
            <person name="Potin P."/>
            <person name="Poulain J."/>
            <person name="Quesneville H."/>
            <person name="Read B."/>
            <person name="Rensing S.A."/>
            <person name="Ritter A."/>
            <person name="Rousvoal S."/>
            <person name="Samanta M."/>
            <person name="Samson G."/>
            <person name="Schroeder D.C."/>
            <person name="Segurens B."/>
            <person name="Strittmatter M."/>
            <person name="Tonon T."/>
            <person name="Tregear J.W."/>
            <person name="Valentin K."/>
            <person name="von Dassow P."/>
            <person name="Yamagishi T."/>
            <person name="Van de Peer Y."/>
            <person name="Wincker P."/>
        </authorList>
    </citation>
    <scope>NUCLEOTIDE SEQUENCE [LARGE SCALE GENOMIC DNA]</scope>
    <source>
        <strain evidence="11">Ec32 / CCAP1310/4</strain>
    </source>
</reference>
<evidence type="ECO:0000256" key="5">
    <source>
        <dbReference type="ARBA" id="ARBA00023134"/>
    </source>
</evidence>
<dbReference type="GO" id="GO:0005525">
    <property type="term" value="F:GTP binding"/>
    <property type="evidence" value="ECO:0007669"/>
    <property type="project" value="UniProtKB-KW"/>
</dbReference>
<dbReference type="Pfam" id="PF04670">
    <property type="entry name" value="Gtr1_RagA"/>
    <property type="match status" value="1"/>
</dbReference>
<keyword evidence="9" id="KW-1133">Transmembrane helix</keyword>
<dbReference type="GO" id="GO:0012505">
    <property type="term" value="C:endomembrane system"/>
    <property type="evidence" value="ECO:0007669"/>
    <property type="project" value="UniProtKB-SubCell"/>
</dbReference>
<evidence type="ECO:0000313" key="10">
    <source>
        <dbReference type="EMBL" id="CBJ32638.1"/>
    </source>
</evidence>
<comment type="subcellular location">
    <subcellularLocation>
        <location evidence="1">Endomembrane system</location>
    </subcellularLocation>
</comment>
<evidence type="ECO:0000256" key="3">
    <source>
        <dbReference type="ARBA" id="ARBA00022741"/>
    </source>
</evidence>
<dbReference type="GO" id="GO:0005764">
    <property type="term" value="C:lysosome"/>
    <property type="evidence" value="ECO:0007669"/>
    <property type="project" value="TreeGrafter"/>
</dbReference>
<evidence type="ECO:0000256" key="2">
    <source>
        <dbReference type="ARBA" id="ARBA00007756"/>
    </source>
</evidence>
<name>D7FZ21_ECTSI</name>
<comment type="similarity">
    <text evidence="2">Belongs to the GTR/RAG GTP-binding protein family.</text>
</comment>
<evidence type="ECO:0000256" key="8">
    <source>
        <dbReference type="SAM" id="MobiDB-lite"/>
    </source>
</evidence>
<dbReference type="GO" id="GO:0009267">
    <property type="term" value="P:cellular response to starvation"/>
    <property type="evidence" value="ECO:0007669"/>
    <property type="project" value="TreeGrafter"/>
</dbReference>
<keyword evidence="5" id="KW-0342">GTP-binding</keyword>
<dbReference type="PANTHER" id="PTHR11259">
    <property type="entry name" value="RAS-RELATED GTP BINDING RAG/GTR YEAST"/>
    <property type="match status" value="1"/>
</dbReference>
<dbReference type="PANTHER" id="PTHR11259:SF2">
    <property type="entry name" value="GH16429P"/>
    <property type="match status" value="1"/>
</dbReference>
<evidence type="ECO:0000313" key="11">
    <source>
        <dbReference type="Proteomes" id="UP000002630"/>
    </source>
</evidence>
<keyword evidence="3" id="KW-0547">Nucleotide-binding</keyword>
<dbReference type="Gene3D" id="3.40.50.300">
    <property type="entry name" value="P-loop containing nucleotide triphosphate hydrolases"/>
    <property type="match status" value="1"/>
</dbReference>
<evidence type="ECO:0000256" key="7">
    <source>
        <dbReference type="ARBA" id="ARBA00049117"/>
    </source>
</evidence>
<keyword evidence="6 9" id="KW-0472">Membrane</keyword>
<evidence type="ECO:0000256" key="6">
    <source>
        <dbReference type="ARBA" id="ARBA00023136"/>
    </source>
</evidence>
<dbReference type="eggNOG" id="KOG3887">
    <property type="taxonomic scope" value="Eukaryota"/>
</dbReference>
<dbReference type="GO" id="GO:0010507">
    <property type="term" value="P:negative regulation of autophagy"/>
    <property type="evidence" value="ECO:0007669"/>
    <property type="project" value="TreeGrafter"/>
</dbReference>
<dbReference type="InterPro" id="IPR039400">
    <property type="entry name" value="RagC/D"/>
</dbReference>
<dbReference type="GO" id="GO:0005634">
    <property type="term" value="C:nucleus"/>
    <property type="evidence" value="ECO:0007669"/>
    <property type="project" value="TreeGrafter"/>
</dbReference>
<evidence type="ECO:0000256" key="1">
    <source>
        <dbReference type="ARBA" id="ARBA00004308"/>
    </source>
</evidence>
<dbReference type="STRING" id="2880.D7FZ21"/>
<accession>D7FZ21</accession>
<dbReference type="GO" id="GO:1904263">
    <property type="term" value="P:positive regulation of TORC1 signaling"/>
    <property type="evidence" value="ECO:0007669"/>
    <property type="project" value="TreeGrafter"/>
</dbReference>
<protein>
    <submittedName>
        <fullName evidence="10">GTR2, Ras superfamily GTPase</fullName>
    </submittedName>
</protein>
<proteinExistence type="inferred from homology"/>
<organism evidence="10 11">
    <name type="scientific">Ectocarpus siliculosus</name>
    <name type="common">Brown alga</name>
    <name type="synonym">Conferva siliculosa</name>
    <dbReference type="NCBI Taxonomy" id="2880"/>
    <lineage>
        <taxon>Eukaryota</taxon>
        <taxon>Sar</taxon>
        <taxon>Stramenopiles</taxon>
        <taxon>Ochrophyta</taxon>
        <taxon>PX clade</taxon>
        <taxon>Phaeophyceae</taxon>
        <taxon>Ectocarpales</taxon>
        <taxon>Ectocarpaceae</taxon>
        <taxon>Ectocarpus</taxon>
    </lineage>
</organism>
<dbReference type="SUPFAM" id="SSF52540">
    <property type="entry name" value="P-loop containing nucleoside triphosphate hydrolases"/>
    <property type="match status" value="1"/>
</dbReference>
<dbReference type="InterPro" id="IPR006762">
    <property type="entry name" value="Gtr1_RagA"/>
</dbReference>
<dbReference type="InterPro" id="IPR027417">
    <property type="entry name" value="P-loop_NTPase"/>
</dbReference>
<dbReference type="InParanoid" id="D7FZ21"/>
<feature type="transmembrane region" description="Helical" evidence="9">
    <location>
        <begin position="356"/>
        <end position="378"/>
    </location>
</feature>
<keyword evidence="11" id="KW-1185">Reference proteome</keyword>
<dbReference type="AlphaFoldDB" id="D7FZ21"/>
<dbReference type="Proteomes" id="UP000002630">
    <property type="component" value="Linkage Group LG08"/>
</dbReference>
<feature type="region of interest" description="Disordered" evidence="8">
    <location>
        <begin position="15"/>
        <end position="35"/>
    </location>
</feature>
<evidence type="ECO:0000256" key="9">
    <source>
        <dbReference type="SAM" id="Phobius"/>
    </source>
</evidence>
<dbReference type="OMA" id="GAYFNDP"/>
<sequence>MTQDPWMTVDYYEKKAEEEQEVEEAPPGETHGADAKPKILLMGPKRSGKSSIQRVVFQKMSAHETMFLGNTQSLDIKYVANNDYVQFQIWDFPGDYDPANDKLMYNGEMVEATSIFTGVAVLVLIVDAQEDPIDEQLGGLVNVVKNACLVNPKLAVEIFIHKIDGDLYLTDEPKEECLRNVQSYINAALSWSNTDIRLRYHLTSIYDHSIFDGLSKVVQLLIPQLPTLENMLNALISEGKEPYDDHSASIFRLSNGTVLYLRQVGSYLALVCLMQADHFNDKEGLIEYNVNCFKETLGEVFRPLPMPRPRRKVISDVVARTMCFPCVRRTSHGCLCVWTMFQLGVRSVQAFCLVRGYSGVAAGSVSVVVVVVTLIVGFPF</sequence>
<dbReference type="GO" id="GO:0003924">
    <property type="term" value="F:GTPase activity"/>
    <property type="evidence" value="ECO:0007669"/>
    <property type="project" value="TreeGrafter"/>
</dbReference>
<evidence type="ECO:0000256" key="4">
    <source>
        <dbReference type="ARBA" id="ARBA00022801"/>
    </source>
</evidence>
<dbReference type="OrthoDB" id="26136at2759"/>
<dbReference type="EMBL" id="FN649733">
    <property type="protein sequence ID" value="CBJ32638.1"/>
    <property type="molecule type" value="Genomic_DNA"/>
</dbReference>
<keyword evidence="4" id="KW-0378">Hydrolase</keyword>
<keyword evidence="9" id="KW-0812">Transmembrane</keyword>
<comment type="catalytic activity">
    <reaction evidence="7">
        <text>GTP + H2O = GDP + phosphate + H(+)</text>
        <dbReference type="Rhea" id="RHEA:19669"/>
        <dbReference type="ChEBI" id="CHEBI:15377"/>
        <dbReference type="ChEBI" id="CHEBI:15378"/>
        <dbReference type="ChEBI" id="CHEBI:37565"/>
        <dbReference type="ChEBI" id="CHEBI:43474"/>
        <dbReference type="ChEBI" id="CHEBI:58189"/>
    </reaction>
    <physiologicalReaction direction="left-to-right" evidence="7">
        <dbReference type="Rhea" id="RHEA:19670"/>
    </physiologicalReaction>
</comment>
<dbReference type="EMBL" id="FN648544">
    <property type="protein sequence ID" value="CBJ32638.1"/>
    <property type="molecule type" value="Genomic_DNA"/>
</dbReference>
<dbReference type="GO" id="GO:1990131">
    <property type="term" value="C:Gtr1-Gtr2 GTPase complex"/>
    <property type="evidence" value="ECO:0007669"/>
    <property type="project" value="TreeGrafter"/>
</dbReference>
<dbReference type="CDD" id="cd11385">
    <property type="entry name" value="RagC_like"/>
    <property type="match status" value="1"/>
</dbReference>